<reference evidence="1" key="1">
    <citation type="submission" date="2024-07" db="EMBL/GenBank/DDBJ databases">
        <title>Identification and characteristics of an arsenic-resistant bacterial isolate, which belongs to a novel species.</title>
        <authorList>
            <person name="Juszczyk A."/>
            <person name="Kowalczyk A."/>
            <person name="Was K."/>
            <person name="Kosowicz W."/>
            <person name="Budzyn A."/>
            <person name="Latowski D."/>
        </authorList>
    </citation>
    <scope>NUCLEOTIDE SEQUENCE</scope>
    <source>
        <strain evidence="1">As8PL</strain>
    </source>
</reference>
<dbReference type="AlphaFoldDB" id="A0AB39BSN5"/>
<organism evidence="1">
    <name type="scientific">Alkalihalophilus sp. As8PL</name>
    <dbReference type="NCBI Taxonomy" id="3237103"/>
    <lineage>
        <taxon>Bacteria</taxon>
        <taxon>Bacillati</taxon>
        <taxon>Bacillota</taxon>
        <taxon>Bacilli</taxon>
        <taxon>Bacillales</taxon>
        <taxon>Bacillaceae</taxon>
        <taxon>Alkalihalophilus</taxon>
    </lineage>
</organism>
<protein>
    <recommendedName>
        <fullName evidence="2">SipL SPOCS domain-containing protein</fullName>
    </recommendedName>
</protein>
<evidence type="ECO:0000313" key="1">
    <source>
        <dbReference type="EMBL" id="XDI36361.1"/>
    </source>
</evidence>
<proteinExistence type="predicted"/>
<name>A0AB39BSN5_9BACI</name>
<accession>A0AB39BSN5</accession>
<sequence>MSHNKKQNVCIKAKKVFDWVIRPVNVTKSYSNKELCGLFDEDLNELCATANGCEPHFRAECKVFDVDAKEMKSDRQKIRVRINGEDVTLHKVKVLVSFKVKVIIFADGDKFKTTEPIDVCSVETFYLCAPKGTCVDATVLDGECEAEFFCCNDTANLTLSADFCLDVQVTDFVKLEVEASYCNPRDEFPISDMITCKPEKEPKQCPDIFPGKHKR</sequence>
<dbReference type="EMBL" id="CP162551">
    <property type="protein sequence ID" value="XDI36361.1"/>
    <property type="molecule type" value="Genomic_DNA"/>
</dbReference>
<dbReference type="RefSeq" id="WP_368503817.1">
    <property type="nucleotide sequence ID" value="NZ_CP162551.1"/>
</dbReference>
<gene>
    <name evidence="1" type="ORF">AB3N04_16900</name>
</gene>
<evidence type="ECO:0008006" key="2">
    <source>
        <dbReference type="Google" id="ProtNLM"/>
    </source>
</evidence>